<sequence>MRALGLFLVFALVWLLLSGLMKPLVLGLGVVSCLLCVWLASRMHRVEEDAGPALRPLHLLAYLPWLLKEVVLANLQVMRVVLSPRMALDPVLFRLRATQRSQLCKVIYGNSITLTPGTLTLDVDGETMLVHALERAGAEALRSGEMDRRASALEASA</sequence>
<evidence type="ECO:0000256" key="2">
    <source>
        <dbReference type="ARBA" id="ARBA00006228"/>
    </source>
</evidence>
<dbReference type="PANTHER" id="PTHR34584">
    <property type="entry name" value="NA(+)/H(+) ANTIPORTER SUBUNIT E1"/>
    <property type="match status" value="1"/>
</dbReference>
<proteinExistence type="inferred from homology"/>
<dbReference type="PROSITE" id="PS51257">
    <property type="entry name" value="PROKAR_LIPOPROTEIN"/>
    <property type="match status" value="1"/>
</dbReference>
<keyword evidence="8" id="KW-1185">Reference proteome</keyword>
<name>A0A095WY38_9GAMM</name>
<dbReference type="GO" id="GO:0005886">
    <property type="term" value="C:plasma membrane"/>
    <property type="evidence" value="ECO:0007669"/>
    <property type="project" value="UniProtKB-SubCell"/>
</dbReference>
<gene>
    <name evidence="7" type="ORF">HRUBRA_01923</name>
</gene>
<keyword evidence="3" id="KW-1003">Cell membrane</keyword>
<dbReference type="OrthoDB" id="9807187at2"/>
<dbReference type="Pfam" id="PF01899">
    <property type="entry name" value="MNHE"/>
    <property type="match status" value="1"/>
</dbReference>
<dbReference type="InterPro" id="IPR002758">
    <property type="entry name" value="Cation_antiport_E"/>
</dbReference>
<evidence type="ECO:0000256" key="6">
    <source>
        <dbReference type="ARBA" id="ARBA00023136"/>
    </source>
</evidence>
<evidence type="ECO:0000256" key="4">
    <source>
        <dbReference type="ARBA" id="ARBA00022692"/>
    </source>
</evidence>
<comment type="subcellular location">
    <subcellularLocation>
        <location evidence="1">Cell membrane</location>
        <topology evidence="1">Multi-pass membrane protein</topology>
    </subcellularLocation>
</comment>
<comment type="similarity">
    <text evidence="2">Belongs to the CPA3 antiporters (TC 2.A.63) subunit E family.</text>
</comment>
<keyword evidence="4" id="KW-0812">Transmembrane</keyword>
<organism evidence="7 8">
    <name type="scientific">Pseudohaliea rubra DSM 19751</name>
    <dbReference type="NCBI Taxonomy" id="1265313"/>
    <lineage>
        <taxon>Bacteria</taxon>
        <taxon>Pseudomonadati</taxon>
        <taxon>Pseudomonadota</taxon>
        <taxon>Gammaproteobacteria</taxon>
        <taxon>Cellvibrionales</taxon>
        <taxon>Halieaceae</taxon>
        <taxon>Pseudohaliea</taxon>
    </lineage>
</organism>
<evidence type="ECO:0000256" key="5">
    <source>
        <dbReference type="ARBA" id="ARBA00022989"/>
    </source>
</evidence>
<evidence type="ECO:0000256" key="1">
    <source>
        <dbReference type="ARBA" id="ARBA00004651"/>
    </source>
</evidence>
<dbReference type="PANTHER" id="PTHR34584:SF1">
    <property type="entry name" value="NA(+)_H(+) ANTIPORTER SUBUNIT E1"/>
    <property type="match status" value="1"/>
</dbReference>
<dbReference type="RefSeq" id="WP_035513502.1">
    <property type="nucleotide sequence ID" value="NZ_KN234745.1"/>
</dbReference>
<evidence type="ECO:0000313" key="7">
    <source>
        <dbReference type="EMBL" id="KGE03544.1"/>
    </source>
</evidence>
<dbReference type="STRING" id="1265313.HRUBRA_01923"/>
<dbReference type="Proteomes" id="UP000029640">
    <property type="component" value="Unassembled WGS sequence"/>
</dbReference>
<keyword evidence="6" id="KW-0472">Membrane</keyword>
<keyword evidence="5" id="KW-1133">Transmembrane helix</keyword>
<evidence type="ECO:0000313" key="8">
    <source>
        <dbReference type="Proteomes" id="UP000029640"/>
    </source>
</evidence>
<dbReference type="PIRSF" id="PIRSF019239">
    <property type="entry name" value="MrpE"/>
    <property type="match status" value="1"/>
</dbReference>
<dbReference type="EMBL" id="AUVB01000054">
    <property type="protein sequence ID" value="KGE03544.1"/>
    <property type="molecule type" value="Genomic_DNA"/>
</dbReference>
<dbReference type="GO" id="GO:0008324">
    <property type="term" value="F:monoatomic cation transmembrane transporter activity"/>
    <property type="evidence" value="ECO:0007669"/>
    <property type="project" value="InterPro"/>
</dbReference>
<accession>A0A095WY38</accession>
<dbReference type="HOGENOM" id="CLU_086615_2_0_6"/>
<dbReference type="eggNOG" id="COG1863">
    <property type="taxonomic scope" value="Bacteria"/>
</dbReference>
<comment type="caution">
    <text evidence="7">The sequence shown here is derived from an EMBL/GenBank/DDBJ whole genome shotgun (WGS) entry which is preliminary data.</text>
</comment>
<reference evidence="7 8" key="1">
    <citation type="journal article" date="2014" name="Genome Announc.">
        <title>Genome Sequence of Gammaproteobacterial Pseudohaliea rubra Type Strain DSM 19751, Isolated from Coastal Seawater of the Mediterranean Sea.</title>
        <authorList>
            <person name="Spring S."/>
            <person name="Fiebig A."/>
            <person name="Riedel T."/>
            <person name="Goker M."/>
            <person name="Klenk H.P."/>
        </authorList>
    </citation>
    <scope>NUCLEOTIDE SEQUENCE [LARGE SCALE GENOMIC DNA]</scope>
    <source>
        <strain evidence="7 8">DSM 19751</strain>
    </source>
</reference>
<protein>
    <submittedName>
        <fullName evidence="7">Cation antiporter</fullName>
    </submittedName>
</protein>
<evidence type="ECO:0000256" key="3">
    <source>
        <dbReference type="ARBA" id="ARBA00022475"/>
    </source>
</evidence>
<dbReference type="AlphaFoldDB" id="A0A095WY38"/>